<dbReference type="AlphaFoldDB" id="A0A9W8CLD9"/>
<evidence type="ECO:0008006" key="3">
    <source>
        <dbReference type="Google" id="ProtNLM"/>
    </source>
</evidence>
<evidence type="ECO:0000313" key="2">
    <source>
        <dbReference type="Proteomes" id="UP001143981"/>
    </source>
</evidence>
<feature type="non-terminal residue" evidence="1">
    <location>
        <position position="199"/>
    </location>
</feature>
<proteinExistence type="predicted"/>
<dbReference type="PANTHER" id="PTHR34825">
    <property type="entry name" value="CONSERVED PROTEIN, WITH A WEAK D-GALACTARATE DEHYDRATASE/ALTRONATE HYDROLASE DOMAIN"/>
    <property type="match status" value="1"/>
</dbReference>
<organism evidence="1 2">
    <name type="scientific">Coemansia biformis</name>
    <dbReference type="NCBI Taxonomy" id="1286918"/>
    <lineage>
        <taxon>Eukaryota</taxon>
        <taxon>Fungi</taxon>
        <taxon>Fungi incertae sedis</taxon>
        <taxon>Zoopagomycota</taxon>
        <taxon>Kickxellomycotina</taxon>
        <taxon>Kickxellomycetes</taxon>
        <taxon>Kickxellales</taxon>
        <taxon>Kickxellaceae</taxon>
        <taxon>Coemansia</taxon>
    </lineage>
</organism>
<protein>
    <recommendedName>
        <fullName evidence="3">AAA-ATPase-like domain-containing protein</fullName>
    </recommendedName>
</protein>
<comment type="caution">
    <text evidence="1">The sequence shown here is derived from an EMBL/GenBank/DDBJ whole genome shotgun (WGS) entry which is preliminary data.</text>
</comment>
<dbReference type="PANTHER" id="PTHR34825:SF1">
    <property type="entry name" value="AAA-ATPASE-LIKE DOMAIN-CONTAINING PROTEIN"/>
    <property type="match status" value="1"/>
</dbReference>
<sequence>EDINDAIDSFKFLKGLRDVNATHLADIGALLPELMEVFYWLFGRGSVLLVDEYDAPFMNILRETNNHLHRAVLIGVFDIDCVGMGSGLNNVETYLAHSDRMDGMHPFQRAFGFSAADVWGLINCYVDTQWPDRTNCSDRATFKKGLLLGFLRCFDGYWIGSVAHVFSPYAVVKFLMKLKRVKASSEVPYGKRNYWARTG</sequence>
<dbReference type="Proteomes" id="UP001143981">
    <property type="component" value="Unassembled WGS sequence"/>
</dbReference>
<reference evidence="1" key="1">
    <citation type="submission" date="2022-07" db="EMBL/GenBank/DDBJ databases">
        <title>Phylogenomic reconstructions and comparative analyses of Kickxellomycotina fungi.</title>
        <authorList>
            <person name="Reynolds N.K."/>
            <person name="Stajich J.E."/>
            <person name="Barry K."/>
            <person name="Grigoriev I.V."/>
            <person name="Crous P."/>
            <person name="Smith M.E."/>
        </authorList>
    </citation>
    <scope>NUCLEOTIDE SEQUENCE</scope>
    <source>
        <strain evidence="1">BCRC 34381</strain>
    </source>
</reference>
<dbReference type="OrthoDB" id="5553900at2759"/>
<accession>A0A9W8CLD9</accession>
<keyword evidence="2" id="KW-1185">Reference proteome</keyword>
<feature type="non-terminal residue" evidence="1">
    <location>
        <position position="1"/>
    </location>
</feature>
<name>A0A9W8CLD9_9FUNG</name>
<gene>
    <name evidence="1" type="ORF">LPJ61_007010</name>
</gene>
<dbReference type="EMBL" id="JANBOI010004159">
    <property type="protein sequence ID" value="KAJ1717955.1"/>
    <property type="molecule type" value="Genomic_DNA"/>
</dbReference>
<evidence type="ECO:0000313" key="1">
    <source>
        <dbReference type="EMBL" id="KAJ1717955.1"/>
    </source>
</evidence>